<dbReference type="AlphaFoldDB" id="W4JN96"/>
<keyword evidence="2" id="KW-1185">Reference proteome</keyword>
<dbReference type="OrthoDB" id="3256305at2759"/>
<dbReference type="STRING" id="747525.W4JN96"/>
<proteinExistence type="predicted"/>
<accession>W4JN96</accession>
<dbReference type="eggNOG" id="ENOG502SYFS">
    <property type="taxonomic scope" value="Eukaryota"/>
</dbReference>
<evidence type="ECO:0000313" key="1">
    <source>
        <dbReference type="EMBL" id="ETW74949.1"/>
    </source>
</evidence>
<name>W4JN96_HETIT</name>
<organism evidence="1 2">
    <name type="scientific">Heterobasidion irregulare (strain TC 32-1)</name>
    <dbReference type="NCBI Taxonomy" id="747525"/>
    <lineage>
        <taxon>Eukaryota</taxon>
        <taxon>Fungi</taxon>
        <taxon>Dikarya</taxon>
        <taxon>Basidiomycota</taxon>
        <taxon>Agaricomycotina</taxon>
        <taxon>Agaricomycetes</taxon>
        <taxon>Russulales</taxon>
        <taxon>Bondarzewiaceae</taxon>
        <taxon>Heterobasidion</taxon>
        <taxon>Heterobasidion annosum species complex</taxon>
    </lineage>
</organism>
<dbReference type="InParanoid" id="W4JN96"/>
<dbReference type="Proteomes" id="UP000030671">
    <property type="component" value="Unassembled WGS sequence"/>
</dbReference>
<dbReference type="HOGENOM" id="CLU_181169_0_0_1"/>
<feature type="non-terminal residue" evidence="1">
    <location>
        <position position="1"/>
    </location>
</feature>
<protein>
    <submittedName>
        <fullName evidence="1">Uncharacterized protein</fullName>
    </submittedName>
</protein>
<dbReference type="EMBL" id="KI925467">
    <property type="protein sequence ID" value="ETW74949.1"/>
    <property type="molecule type" value="Genomic_DNA"/>
</dbReference>
<dbReference type="GeneID" id="20668227"/>
<evidence type="ECO:0000313" key="2">
    <source>
        <dbReference type="Proteomes" id="UP000030671"/>
    </source>
</evidence>
<reference evidence="1 2" key="1">
    <citation type="journal article" date="2012" name="New Phytol.">
        <title>Insight into trade-off between wood decay and parasitism from the genome of a fungal forest pathogen.</title>
        <authorList>
            <person name="Olson A."/>
            <person name="Aerts A."/>
            <person name="Asiegbu F."/>
            <person name="Belbahri L."/>
            <person name="Bouzid O."/>
            <person name="Broberg A."/>
            <person name="Canback B."/>
            <person name="Coutinho P.M."/>
            <person name="Cullen D."/>
            <person name="Dalman K."/>
            <person name="Deflorio G."/>
            <person name="van Diepen L.T."/>
            <person name="Dunand C."/>
            <person name="Duplessis S."/>
            <person name="Durling M."/>
            <person name="Gonthier P."/>
            <person name="Grimwood J."/>
            <person name="Fossdal C.G."/>
            <person name="Hansson D."/>
            <person name="Henrissat B."/>
            <person name="Hietala A."/>
            <person name="Himmelstrand K."/>
            <person name="Hoffmeister D."/>
            <person name="Hogberg N."/>
            <person name="James T.Y."/>
            <person name="Karlsson M."/>
            <person name="Kohler A."/>
            <person name="Kues U."/>
            <person name="Lee Y.H."/>
            <person name="Lin Y.C."/>
            <person name="Lind M."/>
            <person name="Lindquist E."/>
            <person name="Lombard V."/>
            <person name="Lucas S."/>
            <person name="Lunden K."/>
            <person name="Morin E."/>
            <person name="Murat C."/>
            <person name="Park J."/>
            <person name="Raffaello T."/>
            <person name="Rouze P."/>
            <person name="Salamov A."/>
            <person name="Schmutz J."/>
            <person name="Solheim H."/>
            <person name="Stahlberg J."/>
            <person name="Velez H."/>
            <person name="de Vries R.P."/>
            <person name="Wiebenga A."/>
            <person name="Woodward S."/>
            <person name="Yakovlev I."/>
            <person name="Garbelotto M."/>
            <person name="Martin F."/>
            <person name="Grigoriev I.V."/>
            <person name="Stenlid J."/>
        </authorList>
    </citation>
    <scope>NUCLEOTIDE SEQUENCE [LARGE SCALE GENOMIC DNA]</scope>
    <source>
        <strain evidence="1 2">TC 32-1</strain>
    </source>
</reference>
<dbReference type="RefSeq" id="XP_009553033.1">
    <property type="nucleotide sequence ID" value="XM_009554738.1"/>
</dbReference>
<sequence length="100" mass="11243">PQCTACLRWGYPTPLCRSPTYRCAQCAGHHSVQDHRQLADCCHGDNPTPNGHPCPHSPSCANCSGPHKATDRSCPFYQNWHNAEWIEQHQSNPSDQRPPR</sequence>
<dbReference type="KEGG" id="hir:HETIRDRAFT_16962"/>
<gene>
    <name evidence="1" type="ORF">HETIRDRAFT_16962</name>
</gene>
<feature type="non-terminal residue" evidence="1">
    <location>
        <position position="100"/>
    </location>
</feature>